<evidence type="ECO:0000313" key="2">
    <source>
        <dbReference type="Proteomes" id="UP001359559"/>
    </source>
</evidence>
<organism evidence="1 2">
    <name type="scientific">Clitoria ternatea</name>
    <name type="common">Butterfly pea</name>
    <dbReference type="NCBI Taxonomy" id="43366"/>
    <lineage>
        <taxon>Eukaryota</taxon>
        <taxon>Viridiplantae</taxon>
        <taxon>Streptophyta</taxon>
        <taxon>Embryophyta</taxon>
        <taxon>Tracheophyta</taxon>
        <taxon>Spermatophyta</taxon>
        <taxon>Magnoliopsida</taxon>
        <taxon>eudicotyledons</taxon>
        <taxon>Gunneridae</taxon>
        <taxon>Pentapetalae</taxon>
        <taxon>rosids</taxon>
        <taxon>fabids</taxon>
        <taxon>Fabales</taxon>
        <taxon>Fabaceae</taxon>
        <taxon>Papilionoideae</taxon>
        <taxon>50 kb inversion clade</taxon>
        <taxon>NPAAA clade</taxon>
        <taxon>indigoferoid/millettioid clade</taxon>
        <taxon>Phaseoleae</taxon>
        <taxon>Clitoria</taxon>
    </lineage>
</organism>
<reference evidence="1 2" key="1">
    <citation type="submission" date="2024-01" db="EMBL/GenBank/DDBJ databases">
        <title>The genomes of 5 underutilized Papilionoideae crops provide insights into root nodulation and disease resistance.</title>
        <authorList>
            <person name="Yuan L."/>
        </authorList>
    </citation>
    <scope>NUCLEOTIDE SEQUENCE [LARGE SCALE GENOMIC DNA]</scope>
    <source>
        <strain evidence="1">LY-2023</strain>
        <tissue evidence="1">Leaf</tissue>
    </source>
</reference>
<keyword evidence="2" id="KW-1185">Reference proteome</keyword>
<dbReference type="EMBL" id="JAYKXN010000002">
    <property type="protein sequence ID" value="KAK7310032.1"/>
    <property type="molecule type" value="Genomic_DNA"/>
</dbReference>
<name>A0AAN9K389_CLITE</name>
<comment type="caution">
    <text evidence="1">The sequence shown here is derived from an EMBL/GenBank/DDBJ whole genome shotgun (WGS) entry which is preliminary data.</text>
</comment>
<dbReference type="Gene3D" id="1.20.1250.20">
    <property type="entry name" value="MFS general substrate transporter like domains"/>
    <property type="match status" value="1"/>
</dbReference>
<dbReference type="InterPro" id="IPR036259">
    <property type="entry name" value="MFS_trans_sf"/>
</dbReference>
<evidence type="ECO:0000313" key="1">
    <source>
        <dbReference type="EMBL" id="KAK7310032.1"/>
    </source>
</evidence>
<gene>
    <name evidence="1" type="ORF">RJT34_07226</name>
</gene>
<accession>A0AAN9K389</accession>
<protein>
    <submittedName>
        <fullName evidence="1">Uncharacterized protein</fullName>
    </submittedName>
</protein>
<dbReference type="AlphaFoldDB" id="A0AAN9K389"/>
<dbReference type="Proteomes" id="UP001359559">
    <property type="component" value="Unassembled WGS sequence"/>
</dbReference>
<sequence length="313" mass="34928">MHVMRFLDKAAIVEEKHDEKKESPWRLATVTRVEETKLILNVIPIWLTSSMVGLQNPPASMVSISAISSIIVIPMYDMIIVPILRKLTGAFKARFDAPLYEVDAVGSTVPQADYIWRIIMMVGELPAALTYYWRMKMPETACYTALVAKNIEQAAADISKVLQVKIQAEPRKEEPKNKDKTKADVGYPEGIGVKNALIVLGVVNMVFSLHSWCMRQRENLWKRCQRKSIGINKLKTGSSLSISVTSDLKQGAVECDSEGNGMTFQKDIKPGMLTKDEAAIKSTSIKLSMALKEKAKAEELLAELENVESPQEE</sequence>
<proteinExistence type="predicted"/>
<dbReference type="PANTHER" id="PTHR11654">
    <property type="entry name" value="OLIGOPEPTIDE TRANSPORTER-RELATED"/>
    <property type="match status" value="1"/>
</dbReference>